<keyword evidence="6" id="KW-1185">Reference proteome</keyword>
<evidence type="ECO:0000313" key="6">
    <source>
        <dbReference type="Proteomes" id="UP000182521"/>
    </source>
</evidence>
<dbReference type="STRING" id="1542390.KX01_785"/>
<dbReference type="RefSeq" id="WP_071663740.1">
    <property type="nucleotide sequence ID" value="NZ_CP009654.1"/>
</dbReference>
<comment type="similarity">
    <text evidence="1">Belongs to the Skp family.</text>
</comment>
<dbReference type="PANTHER" id="PTHR35089:SF1">
    <property type="entry name" value="CHAPERONE PROTEIN SKP"/>
    <property type="match status" value="1"/>
</dbReference>
<reference evidence="6" key="1">
    <citation type="submission" date="2014-10" db="EMBL/GenBank/DDBJ databases">
        <authorList>
            <person name="Kuske C.R."/>
            <person name="Challacombe J.F."/>
            <person name="Daligault H.E."/>
            <person name="Davenport K.W."/>
            <person name="Johnson S.L."/>
            <person name="Siddaramappa S."/>
            <person name="Petersen J.M."/>
        </authorList>
    </citation>
    <scope>NUCLEOTIDE SEQUENCE [LARGE SCALE GENOMIC DNA]</scope>
    <source>
        <strain evidence="6">CA97-1460</strain>
    </source>
</reference>
<dbReference type="InterPro" id="IPR005632">
    <property type="entry name" value="Chaperone_Skp"/>
</dbReference>
<dbReference type="EMBL" id="CP009654">
    <property type="protein sequence ID" value="APC96756.1"/>
    <property type="molecule type" value="Genomic_DNA"/>
</dbReference>
<dbReference type="SMART" id="SM00935">
    <property type="entry name" value="OmpH"/>
    <property type="match status" value="1"/>
</dbReference>
<dbReference type="Proteomes" id="UP000182521">
    <property type="component" value="Chromosome"/>
</dbReference>
<feature type="chain" id="PRO_5009613959" evidence="4">
    <location>
        <begin position="22"/>
        <end position="165"/>
    </location>
</feature>
<evidence type="ECO:0000256" key="3">
    <source>
        <dbReference type="SAM" id="Coils"/>
    </source>
</evidence>
<name>A0A1J0KT01_9GAMM</name>
<gene>
    <name evidence="5" type="ORF">KX01_785</name>
</gene>
<dbReference type="GO" id="GO:0050821">
    <property type="term" value="P:protein stabilization"/>
    <property type="evidence" value="ECO:0007669"/>
    <property type="project" value="TreeGrafter"/>
</dbReference>
<dbReference type="GO" id="GO:0051082">
    <property type="term" value="F:unfolded protein binding"/>
    <property type="evidence" value="ECO:0007669"/>
    <property type="project" value="InterPro"/>
</dbReference>
<evidence type="ECO:0000256" key="4">
    <source>
        <dbReference type="SAM" id="SignalP"/>
    </source>
</evidence>
<proteinExistence type="inferred from homology"/>
<feature type="signal peptide" evidence="4">
    <location>
        <begin position="1"/>
        <end position="21"/>
    </location>
</feature>
<dbReference type="Gene3D" id="3.30.910.20">
    <property type="entry name" value="Skp domain"/>
    <property type="match status" value="1"/>
</dbReference>
<organism evidence="5 6">
    <name type="scientific">Francisella frigiditurris</name>
    <dbReference type="NCBI Taxonomy" id="1542390"/>
    <lineage>
        <taxon>Bacteria</taxon>
        <taxon>Pseudomonadati</taxon>
        <taxon>Pseudomonadota</taxon>
        <taxon>Gammaproteobacteria</taxon>
        <taxon>Thiotrichales</taxon>
        <taxon>Francisellaceae</taxon>
        <taxon>Francisella</taxon>
    </lineage>
</organism>
<dbReference type="KEGG" id="frc:KX01_785"/>
<evidence type="ECO:0000313" key="5">
    <source>
        <dbReference type="EMBL" id="APC96756.1"/>
    </source>
</evidence>
<dbReference type="Pfam" id="PF03938">
    <property type="entry name" value="OmpH"/>
    <property type="match status" value="1"/>
</dbReference>
<dbReference type="InterPro" id="IPR024930">
    <property type="entry name" value="Skp_dom_sf"/>
</dbReference>
<keyword evidence="2 4" id="KW-0732">Signal</keyword>
<accession>A0A1J0KT01</accession>
<keyword evidence="3" id="KW-0175">Coiled coil</keyword>
<dbReference type="AlphaFoldDB" id="A0A1J0KT01"/>
<dbReference type="PANTHER" id="PTHR35089">
    <property type="entry name" value="CHAPERONE PROTEIN SKP"/>
    <property type="match status" value="1"/>
</dbReference>
<feature type="coiled-coil region" evidence="3">
    <location>
        <begin position="44"/>
        <end position="108"/>
    </location>
</feature>
<dbReference type="SUPFAM" id="SSF111384">
    <property type="entry name" value="OmpH-like"/>
    <property type="match status" value="1"/>
</dbReference>
<evidence type="ECO:0000256" key="1">
    <source>
        <dbReference type="ARBA" id="ARBA00009091"/>
    </source>
</evidence>
<sequence length="165" mass="18219">MKKKILLAASVIMMGATASYAETKIAVVNPVQIFNDANLGSLSVKQIENEIKPEANKLKQEQDKISQQMQDLQKGSATMTKAALTSKQEEIQKEYQLFTEKAQALQKKEYTKKEELSNKFQASFDAAVSSVAKQKGYNMVVTTQSLAYSNGIDDISSDVVALMNK</sequence>
<protein>
    <submittedName>
        <fullName evidence="5">Outer membrane family protein</fullName>
    </submittedName>
</protein>
<dbReference type="GO" id="GO:0005829">
    <property type="term" value="C:cytosol"/>
    <property type="evidence" value="ECO:0007669"/>
    <property type="project" value="TreeGrafter"/>
</dbReference>
<dbReference type="OrthoDB" id="5604410at2"/>
<evidence type="ECO:0000256" key="2">
    <source>
        <dbReference type="ARBA" id="ARBA00022729"/>
    </source>
</evidence>